<keyword evidence="4 5" id="KW-0670">Pyruvate</keyword>
<evidence type="ECO:0000256" key="4">
    <source>
        <dbReference type="ARBA" id="ARBA00023317"/>
    </source>
</evidence>
<name>A0A3G2S1E3_MALR7</name>
<sequence>MSRILQSRLPSRLSSLRLSASRIAAPSLLAARNIHLVADSTRVKGAVPESGSEPFTLILSEDSFDSYKIDPPSNELTITKDQLVELYSEMVKMRRMEVAADQAYKNKLVRGFCHLSIGQEAVAVGMEQAIKPDDSLITAYRCHTFVVQRGGTISGMLAELFGREGGLSKGKGGSMHVYTPNFFGGNGIVGAQVPLGTGLAFAQKYLKTNHATFTLYGDGASNQGQVFESFNMAKLWNLPNVFICENNKYGMGTSAERSSMNTQFYTRGDVIPGIQVNAMDVLSVKRGTEFAREYTLSGKGPLLMELVTYRYGGHSLSDPGTTYRTREEIQKMRSSSDPIQGLKNHIIEWGVMEESELKKVDKAAKELVDKELEAAKNSPEPPVEDLFKHIYVEGTEPKFMRGRERGEVHYY</sequence>
<dbReference type="EC" id="1.2.4.1" evidence="5"/>
<evidence type="ECO:0000256" key="3">
    <source>
        <dbReference type="ARBA" id="ARBA00023052"/>
    </source>
</evidence>
<dbReference type="NCBIfam" id="TIGR03182">
    <property type="entry name" value="PDH_E1_alph_y"/>
    <property type="match status" value="1"/>
</dbReference>
<evidence type="ECO:0000256" key="5">
    <source>
        <dbReference type="RuleBase" id="RU361139"/>
    </source>
</evidence>
<dbReference type="VEuPathDB" id="FungiDB:DNF11_0834"/>
<dbReference type="AlphaFoldDB" id="A0A3G2S1E3"/>
<reference evidence="7 8" key="1">
    <citation type="submission" date="2018-10" db="EMBL/GenBank/DDBJ databases">
        <title>Complete genome sequence of Malassezia restricta CBS 7877.</title>
        <authorList>
            <person name="Morand S.C."/>
            <person name="Bertignac M."/>
            <person name="Iltis A."/>
            <person name="Kolder I."/>
            <person name="Pirovano W."/>
            <person name="Jourdain R."/>
            <person name="Clavaud C."/>
        </authorList>
    </citation>
    <scope>NUCLEOTIDE SEQUENCE [LARGE SCALE GENOMIC DNA]</scope>
    <source>
        <strain evidence="7 8">CBS 7877</strain>
    </source>
</reference>
<comment type="catalytic activity">
    <reaction evidence="5">
        <text>N(6)-[(R)-lipoyl]-L-lysyl-[protein] + pyruvate + H(+) = N(6)-[(R)-S(8)-acetyldihydrolipoyl]-L-lysyl-[protein] + CO2</text>
        <dbReference type="Rhea" id="RHEA:19189"/>
        <dbReference type="Rhea" id="RHEA-COMP:10474"/>
        <dbReference type="Rhea" id="RHEA-COMP:10478"/>
        <dbReference type="ChEBI" id="CHEBI:15361"/>
        <dbReference type="ChEBI" id="CHEBI:15378"/>
        <dbReference type="ChEBI" id="CHEBI:16526"/>
        <dbReference type="ChEBI" id="CHEBI:83099"/>
        <dbReference type="ChEBI" id="CHEBI:83111"/>
        <dbReference type="EC" id="1.2.4.1"/>
    </reaction>
</comment>
<dbReference type="Proteomes" id="UP000269793">
    <property type="component" value="Chromosome II"/>
</dbReference>
<dbReference type="STRING" id="425264.A0A3G2S1E3"/>
<dbReference type="EMBL" id="CP033149">
    <property type="protein sequence ID" value="AYO41784.1"/>
    <property type="molecule type" value="Genomic_DNA"/>
</dbReference>
<comment type="cofactor">
    <cofactor evidence="1 5">
        <name>thiamine diphosphate</name>
        <dbReference type="ChEBI" id="CHEBI:58937"/>
    </cofactor>
</comment>
<keyword evidence="3 5" id="KW-0786">Thiamine pyrophosphate</keyword>
<keyword evidence="8" id="KW-1185">Reference proteome</keyword>
<dbReference type="Gene3D" id="3.40.50.970">
    <property type="match status" value="1"/>
</dbReference>
<evidence type="ECO:0000256" key="1">
    <source>
        <dbReference type="ARBA" id="ARBA00001964"/>
    </source>
</evidence>
<evidence type="ECO:0000259" key="6">
    <source>
        <dbReference type="Pfam" id="PF00676"/>
    </source>
</evidence>
<dbReference type="InterPro" id="IPR029061">
    <property type="entry name" value="THDP-binding"/>
</dbReference>
<evidence type="ECO:0000256" key="2">
    <source>
        <dbReference type="ARBA" id="ARBA00023002"/>
    </source>
</evidence>
<dbReference type="PANTHER" id="PTHR11516:SF60">
    <property type="entry name" value="PYRUVATE DEHYDROGENASE E1 COMPONENT SUBUNIT ALPHA"/>
    <property type="match status" value="1"/>
</dbReference>
<keyword evidence="2 5" id="KW-0560">Oxidoreductase</keyword>
<evidence type="ECO:0000313" key="8">
    <source>
        <dbReference type="Proteomes" id="UP000269793"/>
    </source>
</evidence>
<dbReference type="GO" id="GO:0006086">
    <property type="term" value="P:pyruvate decarboxylation to acetyl-CoA"/>
    <property type="evidence" value="ECO:0007669"/>
    <property type="project" value="InterPro"/>
</dbReference>
<feature type="domain" description="Dehydrogenase E1 component" evidence="6">
    <location>
        <begin position="89"/>
        <end position="383"/>
    </location>
</feature>
<evidence type="ECO:0000313" key="7">
    <source>
        <dbReference type="EMBL" id="AYO41784.1"/>
    </source>
</evidence>
<dbReference type="InterPro" id="IPR001017">
    <property type="entry name" value="DH_E1"/>
</dbReference>
<comment type="function">
    <text evidence="5">The pyruvate dehydrogenase complex catalyzes the overall conversion of pyruvate to acetyl-CoA and CO(2).</text>
</comment>
<dbReference type="CDD" id="cd02000">
    <property type="entry name" value="TPP_E1_PDC_ADC_BCADC"/>
    <property type="match status" value="1"/>
</dbReference>
<protein>
    <recommendedName>
        <fullName evidence="5">Pyruvate dehydrogenase E1 component subunit alpha</fullName>
        <ecNumber evidence="5">1.2.4.1</ecNumber>
    </recommendedName>
</protein>
<dbReference type="PANTHER" id="PTHR11516">
    <property type="entry name" value="PYRUVATE DEHYDROGENASE E1 COMPONENT, ALPHA SUBUNIT BACTERIAL AND ORGANELLAR"/>
    <property type="match status" value="1"/>
</dbReference>
<dbReference type="InterPro" id="IPR050642">
    <property type="entry name" value="PDH_E1_Alpha_Subunit"/>
</dbReference>
<dbReference type="Pfam" id="PF00676">
    <property type="entry name" value="E1_dh"/>
    <property type="match status" value="1"/>
</dbReference>
<proteinExistence type="predicted"/>
<accession>A0A3G2S1E3</accession>
<dbReference type="InterPro" id="IPR017597">
    <property type="entry name" value="Pyrv_DH_E1_asu_subgrp-y"/>
</dbReference>
<organism evidence="7 8">
    <name type="scientific">Malassezia restricta (strain ATCC 96810 / NBRC 103918 / CBS 7877)</name>
    <name type="common">Seborrheic dermatitis infection agent</name>
    <dbReference type="NCBI Taxonomy" id="425264"/>
    <lineage>
        <taxon>Eukaryota</taxon>
        <taxon>Fungi</taxon>
        <taxon>Dikarya</taxon>
        <taxon>Basidiomycota</taxon>
        <taxon>Ustilaginomycotina</taxon>
        <taxon>Malasseziomycetes</taxon>
        <taxon>Malasseziales</taxon>
        <taxon>Malasseziaceae</taxon>
        <taxon>Malassezia</taxon>
    </lineage>
</organism>
<dbReference type="GO" id="GO:0004739">
    <property type="term" value="F:pyruvate dehydrogenase (acetyl-transferring) activity"/>
    <property type="evidence" value="ECO:0007669"/>
    <property type="project" value="UniProtKB-UniRule"/>
</dbReference>
<dbReference type="FunFam" id="3.40.50.970:FF:000013">
    <property type="entry name" value="Pyruvate dehydrogenase E1 component subunit alpha"/>
    <property type="match status" value="1"/>
</dbReference>
<dbReference type="SUPFAM" id="SSF52518">
    <property type="entry name" value="Thiamin diphosphate-binding fold (THDP-binding)"/>
    <property type="match status" value="1"/>
</dbReference>
<dbReference type="OrthoDB" id="10256198at2759"/>
<gene>
    <name evidence="7" type="primary">pda1</name>
    <name evidence="7" type="ORF">DNF11_0834</name>
</gene>